<sequence>MWNDLPDYSRNPSKWKTREFSRLRRCGYKLRSRRNDSSFRVFSFQLISQPVSEKARASKPVLCTGVRLQCASASESASEGLSSSAVDRSWRDLSSSAVDRSWRDPSIHFTLPHSSSTSMLRSAFMVCEGATIIIKGSTLKKKSPGRNSIALRLSEAAVRSRVLRLLSLGPFEGRHHPKSERLHIYTYDLCKNIICCNRESEERQIRRFKLAVTAIFVIAHIAFIPTHD</sequence>
<protein>
    <submittedName>
        <fullName evidence="1">Uncharacterized protein</fullName>
    </submittedName>
</protein>
<comment type="caution">
    <text evidence="1">The sequence shown here is derived from an EMBL/GenBank/DDBJ whole genome shotgun (WGS) entry which is preliminary data.</text>
</comment>
<dbReference type="EMBL" id="JAJSOF020000029">
    <property type="protein sequence ID" value="KAJ4431770.1"/>
    <property type="molecule type" value="Genomic_DNA"/>
</dbReference>
<accession>A0ABQ8SCN5</accession>
<evidence type="ECO:0000313" key="2">
    <source>
        <dbReference type="Proteomes" id="UP001148838"/>
    </source>
</evidence>
<keyword evidence="2" id="KW-1185">Reference proteome</keyword>
<organism evidence="1 2">
    <name type="scientific">Periplaneta americana</name>
    <name type="common">American cockroach</name>
    <name type="synonym">Blatta americana</name>
    <dbReference type="NCBI Taxonomy" id="6978"/>
    <lineage>
        <taxon>Eukaryota</taxon>
        <taxon>Metazoa</taxon>
        <taxon>Ecdysozoa</taxon>
        <taxon>Arthropoda</taxon>
        <taxon>Hexapoda</taxon>
        <taxon>Insecta</taxon>
        <taxon>Pterygota</taxon>
        <taxon>Neoptera</taxon>
        <taxon>Polyneoptera</taxon>
        <taxon>Dictyoptera</taxon>
        <taxon>Blattodea</taxon>
        <taxon>Blattoidea</taxon>
        <taxon>Blattidae</taxon>
        <taxon>Blattinae</taxon>
        <taxon>Periplaneta</taxon>
    </lineage>
</organism>
<dbReference type="Proteomes" id="UP001148838">
    <property type="component" value="Unassembled WGS sequence"/>
</dbReference>
<reference evidence="1 2" key="1">
    <citation type="journal article" date="2022" name="Allergy">
        <title>Genome assembly and annotation of Periplaneta americana reveal a comprehensive cockroach allergen profile.</title>
        <authorList>
            <person name="Wang L."/>
            <person name="Xiong Q."/>
            <person name="Saelim N."/>
            <person name="Wang L."/>
            <person name="Nong W."/>
            <person name="Wan A.T."/>
            <person name="Shi M."/>
            <person name="Liu X."/>
            <person name="Cao Q."/>
            <person name="Hui J.H.L."/>
            <person name="Sookrung N."/>
            <person name="Leung T.F."/>
            <person name="Tungtrongchitr A."/>
            <person name="Tsui S.K.W."/>
        </authorList>
    </citation>
    <scope>NUCLEOTIDE SEQUENCE [LARGE SCALE GENOMIC DNA]</scope>
    <source>
        <strain evidence="1">PWHHKU_190912</strain>
    </source>
</reference>
<proteinExistence type="predicted"/>
<gene>
    <name evidence="1" type="ORF">ANN_20375</name>
</gene>
<evidence type="ECO:0000313" key="1">
    <source>
        <dbReference type="EMBL" id="KAJ4431770.1"/>
    </source>
</evidence>
<name>A0ABQ8SCN5_PERAM</name>